<keyword evidence="3" id="KW-1185">Reference proteome</keyword>
<dbReference type="Proteomes" id="UP000035704">
    <property type="component" value="Chromosome"/>
</dbReference>
<evidence type="ECO:0000313" key="2">
    <source>
        <dbReference type="EMBL" id="AKL94364.1"/>
    </source>
</evidence>
<reference evidence="2 3" key="1">
    <citation type="submission" date="2014-10" db="EMBL/GenBank/DDBJ databases">
        <title>Genome sequence of Clostridium aceticum DSM 1496.</title>
        <authorList>
            <person name="Poehlein A."/>
            <person name="Schiel-Bengelsdorf B."/>
            <person name="Gottschalk G."/>
            <person name="Duerre P."/>
            <person name="Daniel R."/>
        </authorList>
    </citation>
    <scope>NUCLEOTIDE SEQUENCE [LARGE SCALE GENOMIC DNA]</scope>
    <source>
        <strain evidence="2 3">DSM 1496</strain>
    </source>
</reference>
<dbReference type="RefSeq" id="WP_044823488.1">
    <property type="nucleotide sequence ID" value="NZ_CP009687.1"/>
</dbReference>
<dbReference type="KEGG" id="cace:CACET_c08560"/>
<dbReference type="PROSITE" id="PS51272">
    <property type="entry name" value="SLH"/>
    <property type="match status" value="2"/>
</dbReference>
<sequence length="737" mass="85875">MTKRFIAAIMMILFITTVFSNVVFAVETSVYTKTQIEVLVREKLSINDSMKLNQANLTTRDLQQKKMWNLEFQNEKEGIFVTVGADTGEIMNLHRWGDSTYGKAVTVLPENAKRKAIDFIQSLEPERFKETEEVVAEAPSAIVYSIGRDIYGGENYHFLFLRKLEGEFFPNNYFRVQISGVDGNVTSYEMKWDEAFYNNEKSLITKEEARKIFEGEDRFTLKYVALYHNNKDERRKPLLTPVYLYAPKKSDLIHAVDGRLLEAEEIYYHDYYLRTTTQDMGAKEMAVGRAGAEVLPEEGVISKEKAEKLVGEALSRELDMKELRVQSSYYSQYHYGIKGKFWGIYWVDEETGRRLHATLDAEKGEIISISYSKDPIGIFRAKELEKLQETSVDETRIKQEINKKVKDIFPHIQEEELQFEIKSVEGEGLVAITSSRYIHAIPYEENYLRITYDATTKKIIGLDYNWYEVELQATSNILDKKTISNKFYDTVGFEKYLIQLKDQAARKKDGLDIPLKQLAPVYSLKVFHFTYIDAVSGKFLNYNGEEYIEKDHSIEGFKDVKNSPYQSEILLMNKMGILKETSELFRPNDVLLRKDAIKWIVEVNDRNRYGIDKKAVHFKDVDKEDPYYSYIQTALEKEIIEKTNDYFRPDETATKMEVTQWILNALQQKELAQFVEIFQIPYTDAEDIRVEDTGYVALAKYYNIFRDKGRVTTFNPEKVLSRGEFVSVLYHLLKDKL</sequence>
<evidence type="ECO:0000256" key="1">
    <source>
        <dbReference type="ARBA" id="ARBA00022737"/>
    </source>
</evidence>
<dbReference type="EMBL" id="CP009687">
    <property type="protein sequence ID" value="AKL94364.1"/>
    <property type="molecule type" value="Genomic_DNA"/>
</dbReference>
<protein>
    <submittedName>
        <fullName evidence="2">S-layer domain containing protein</fullName>
    </submittedName>
</protein>
<dbReference type="OrthoDB" id="2473368at2"/>
<evidence type="ECO:0000313" key="3">
    <source>
        <dbReference type="Proteomes" id="UP000035704"/>
    </source>
</evidence>
<accession>A0A0D8IEB3</accession>
<dbReference type="InterPro" id="IPR032599">
    <property type="entry name" value="YcdB/YcdC_rep_domain"/>
</dbReference>
<dbReference type="Pfam" id="PF16244">
    <property type="entry name" value="DUF4901"/>
    <property type="match status" value="1"/>
</dbReference>
<dbReference type="PATRIC" id="fig|84022.5.peg.2471"/>
<gene>
    <name evidence="2" type="ORF">CACET_c08560</name>
</gene>
<organism evidence="2 3">
    <name type="scientific">Clostridium aceticum</name>
    <dbReference type="NCBI Taxonomy" id="84022"/>
    <lineage>
        <taxon>Bacteria</taxon>
        <taxon>Bacillati</taxon>
        <taxon>Bacillota</taxon>
        <taxon>Clostridia</taxon>
        <taxon>Eubacteriales</taxon>
        <taxon>Clostridiaceae</taxon>
        <taxon>Clostridium</taxon>
    </lineage>
</organism>
<name>A0A0D8IEB3_9CLOT</name>
<dbReference type="STRING" id="84022.CACET_c08560"/>
<keyword evidence="1" id="KW-0677">Repeat</keyword>
<proteinExistence type="predicted"/>
<dbReference type="Pfam" id="PF00395">
    <property type="entry name" value="SLH"/>
    <property type="match status" value="2"/>
</dbReference>
<dbReference type="InterPro" id="IPR001119">
    <property type="entry name" value="SLH_dom"/>
</dbReference>
<dbReference type="AlphaFoldDB" id="A0A0D8IEB3"/>